<dbReference type="Ensembl" id="ENSSBOT00000037585.1">
    <property type="protein sequence ID" value="ENSSBOP00000020751.1"/>
    <property type="gene ID" value="ENSSBOG00000026934.1"/>
</dbReference>
<name>A0A2K6TM66_SAIBB</name>
<evidence type="ECO:0000259" key="1">
    <source>
        <dbReference type="Pfam" id="PF06110"/>
    </source>
</evidence>
<protein>
    <recommendedName>
        <fullName evidence="1">Thioredoxin domain-containing protein</fullName>
    </recommendedName>
</protein>
<sequence>MAREVSVSGFGFHRAGEQHNVVREGLKHVREGCVFIYCQAGDKPYWKTLNNVTAVPTLLKYGTQSVCLQANLVKTLFSED</sequence>
<dbReference type="Proteomes" id="UP000233220">
    <property type="component" value="Unplaced"/>
</dbReference>
<proteinExistence type="predicted"/>
<dbReference type="AlphaFoldDB" id="A0A2K6TM66"/>
<accession>A0A2K6TM66</accession>
<evidence type="ECO:0000313" key="2">
    <source>
        <dbReference type="Ensembl" id="ENSSBOP00000020751.1"/>
    </source>
</evidence>
<keyword evidence="3" id="KW-1185">Reference proteome</keyword>
<dbReference type="GeneTree" id="ENSGT01100000264474"/>
<feature type="domain" description="Thioredoxin" evidence="1">
    <location>
        <begin position="19"/>
        <end position="79"/>
    </location>
</feature>
<organism evidence="2 3">
    <name type="scientific">Saimiri boliviensis boliviensis</name>
    <name type="common">Bolivian squirrel monkey</name>
    <dbReference type="NCBI Taxonomy" id="39432"/>
    <lineage>
        <taxon>Eukaryota</taxon>
        <taxon>Metazoa</taxon>
        <taxon>Chordata</taxon>
        <taxon>Craniata</taxon>
        <taxon>Vertebrata</taxon>
        <taxon>Euteleostomi</taxon>
        <taxon>Mammalia</taxon>
        <taxon>Eutheria</taxon>
        <taxon>Euarchontoglires</taxon>
        <taxon>Primates</taxon>
        <taxon>Haplorrhini</taxon>
        <taxon>Platyrrhini</taxon>
        <taxon>Cebidae</taxon>
        <taxon>Saimiriinae</taxon>
        <taxon>Saimiri</taxon>
    </lineage>
</organism>
<evidence type="ECO:0000313" key="3">
    <source>
        <dbReference type="Proteomes" id="UP000233220"/>
    </source>
</evidence>
<dbReference type="InterPro" id="IPR010357">
    <property type="entry name" value="TXNDC17_dom"/>
</dbReference>
<dbReference type="Pfam" id="PF06110">
    <property type="entry name" value="TXD17-like_Trx"/>
    <property type="match status" value="1"/>
</dbReference>
<dbReference type="Gene3D" id="3.40.30.10">
    <property type="entry name" value="Glutaredoxin"/>
    <property type="match status" value="1"/>
</dbReference>
<reference evidence="2" key="2">
    <citation type="submission" date="2025-09" db="UniProtKB">
        <authorList>
            <consortium name="Ensembl"/>
        </authorList>
    </citation>
    <scope>IDENTIFICATION</scope>
</reference>
<reference evidence="2" key="1">
    <citation type="submission" date="2025-08" db="UniProtKB">
        <authorList>
            <consortium name="Ensembl"/>
        </authorList>
    </citation>
    <scope>IDENTIFICATION</scope>
</reference>